<proteinExistence type="predicted"/>
<dbReference type="PROSITE" id="PS51257">
    <property type="entry name" value="PROKAR_LIPOPROTEIN"/>
    <property type="match status" value="1"/>
</dbReference>
<evidence type="ECO:0000256" key="1">
    <source>
        <dbReference type="SAM" id="MobiDB-lite"/>
    </source>
</evidence>
<gene>
    <name evidence="3" type="ORF">QCN29_17720</name>
</gene>
<feature type="compositionally biased region" description="Polar residues" evidence="1">
    <location>
        <begin position="394"/>
        <end position="405"/>
    </location>
</feature>
<dbReference type="EMBL" id="JARWBG010000019">
    <property type="protein sequence ID" value="MDH2390596.1"/>
    <property type="molecule type" value="Genomic_DNA"/>
</dbReference>
<dbReference type="RefSeq" id="WP_279929173.1">
    <property type="nucleotide sequence ID" value="NZ_JARWBG010000019.1"/>
</dbReference>
<dbReference type="SUPFAM" id="SSF53850">
    <property type="entry name" value="Periplasmic binding protein-like II"/>
    <property type="match status" value="1"/>
</dbReference>
<feature type="signal peptide" evidence="2">
    <location>
        <begin position="1"/>
        <end position="26"/>
    </location>
</feature>
<keyword evidence="4" id="KW-1185">Reference proteome</keyword>
<feature type="region of interest" description="Disordered" evidence="1">
    <location>
        <begin position="394"/>
        <end position="413"/>
    </location>
</feature>
<dbReference type="Proteomes" id="UP001223144">
    <property type="component" value="Unassembled WGS sequence"/>
</dbReference>
<evidence type="ECO:0000313" key="4">
    <source>
        <dbReference type="Proteomes" id="UP001223144"/>
    </source>
</evidence>
<dbReference type="Pfam" id="PF13416">
    <property type="entry name" value="SBP_bac_8"/>
    <property type="match status" value="1"/>
</dbReference>
<keyword evidence="2" id="KW-0732">Signal</keyword>
<sequence>MRRTTAALVRCILVLTLLLAAAGCDAPVRRVTIMVPWSGNEFQAFYAVIQKFENDRHVKVDVQVSRDLTQQLDAAVGANAPPDLAVLSSVAAVHFYAGKHLRALDIDTSSFVQPFRGLGMKGEKVYAVPVKADIKSLVWHGPGIAGPLPKGWSGFRDRPERWCLGLESGPTSGWPGADWIADILLADKQGVRKYKDWLSGDTKWKSLSVQNAWKTWRGLVEESLVGASKLPFLKATGGMMRPSPTCSLSHGALSAMAFEQDDVKAGRYRHVEPLQNALQVSADYIGKFTKDDDPNNASADQLISYLASEKAQQAWVDASTSYALSARKDVTDYANSNTQQELAEILRSDATLCFTAADAMDPDVSAAFYRAVLDYAQGDVKDPEELLNSLDNVQSKMGHSPQSLTAKLCATPT</sequence>
<name>A0ABT6HPE5_9ACTN</name>
<comment type="caution">
    <text evidence="3">The sequence shown here is derived from an EMBL/GenBank/DDBJ whole genome shotgun (WGS) entry which is preliminary data.</text>
</comment>
<protein>
    <submittedName>
        <fullName evidence="3">ABC transporter substrate-binding protein</fullName>
    </submittedName>
</protein>
<evidence type="ECO:0000313" key="3">
    <source>
        <dbReference type="EMBL" id="MDH2390596.1"/>
    </source>
</evidence>
<evidence type="ECO:0000256" key="2">
    <source>
        <dbReference type="SAM" id="SignalP"/>
    </source>
</evidence>
<dbReference type="InterPro" id="IPR006059">
    <property type="entry name" value="SBP"/>
</dbReference>
<dbReference type="Gene3D" id="3.40.190.10">
    <property type="entry name" value="Periplasmic binding protein-like II"/>
    <property type="match status" value="3"/>
</dbReference>
<accession>A0ABT6HPE5</accession>
<feature type="chain" id="PRO_5046351258" evidence="2">
    <location>
        <begin position="27"/>
        <end position="413"/>
    </location>
</feature>
<reference evidence="3 4" key="1">
    <citation type="submission" date="2023-04" db="EMBL/GenBank/DDBJ databases">
        <title>Streptomyces chengmaiensis sp. nov. isolated from the stem of mangrove plant in Hainan.</title>
        <authorList>
            <person name="Huang X."/>
            <person name="Zhou S."/>
            <person name="Chu X."/>
            <person name="Xie Y."/>
            <person name="Lin Y."/>
        </authorList>
    </citation>
    <scope>NUCLEOTIDE SEQUENCE [LARGE SCALE GENOMIC DNA]</scope>
    <source>
        <strain evidence="3 4">HNM0663</strain>
    </source>
</reference>
<organism evidence="3 4">
    <name type="scientific">Streptomyces chengmaiensis</name>
    <dbReference type="NCBI Taxonomy" id="3040919"/>
    <lineage>
        <taxon>Bacteria</taxon>
        <taxon>Bacillati</taxon>
        <taxon>Actinomycetota</taxon>
        <taxon>Actinomycetes</taxon>
        <taxon>Kitasatosporales</taxon>
        <taxon>Streptomycetaceae</taxon>
        <taxon>Streptomyces</taxon>
    </lineage>
</organism>